<dbReference type="PROSITE" id="PS51163">
    <property type="entry name" value="YRDC"/>
    <property type="match status" value="1"/>
</dbReference>
<accession>A0A7U9TLJ1</accession>
<proteinExistence type="inferred from homology"/>
<evidence type="ECO:0000256" key="1">
    <source>
        <dbReference type="ARBA" id="ARBA00004496"/>
    </source>
</evidence>
<dbReference type="EMBL" id="AP024412">
    <property type="protein sequence ID" value="BCR35436.1"/>
    <property type="molecule type" value="Genomic_DNA"/>
</dbReference>
<keyword evidence="5" id="KW-0808">Transferase</keyword>
<dbReference type="Gene3D" id="3.90.870.10">
    <property type="entry name" value="DHBP synthase"/>
    <property type="match status" value="1"/>
</dbReference>
<evidence type="ECO:0000256" key="2">
    <source>
        <dbReference type="ARBA" id="ARBA00007663"/>
    </source>
</evidence>
<keyword evidence="8" id="KW-0547">Nucleotide-binding</keyword>
<dbReference type="GO" id="GO:0061710">
    <property type="term" value="F:L-threonylcarbamoyladenylate synthase"/>
    <property type="evidence" value="ECO:0007669"/>
    <property type="project" value="UniProtKB-EC"/>
</dbReference>
<evidence type="ECO:0000256" key="11">
    <source>
        <dbReference type="ARBA" id="ARBA00048366"/>
    </source>
</evidence>
<name>A0A7U9TLJ1_9MOLU</name>
<dbReference type="GO" id="GO:0005737">
    <property type="term" value="C:cytoplasm"/>
    <property type="evidence" value="ECO:0007669"/>
    <property type="project" value="UniProtKB-SubCell"/>
</dbReference>
<dbReference type="GO" id="GO:0005524">
    <property type="term" value="F:ATP binding"/>
    <property type="evidence" value="ECO:0007669"/>
    <property type="project" value="UniProtKB-KW"/>
</dbReference>
<dbReference type="InterPro" id="IPR006070">
    <property type="entry name" value="Sua5-like_dom"/>
</dbReference>
<organism evidence="13 14">
    <name type="scientific">Mariniplasma anaerobium</name>
    <dbReference type="NCBI Taxonomy" id="2735436"/>
    <lineage>
        <taxon>Bacteria</taxon>
        <taxon>Bacillati</taxon>
        <taxon>Mycoplasmatota</taxon>
        <taxon>Mollicutes</taxon>
        <taxon>Acholeplasmatales</taxon>
        <taxon>Acholeplasmataceae</taxon>
        <taxon>Mariniplasma</taxon>
    </lineage>
</organism>
<evidence type="ECO:0000256" key="3">
    <source>
        <dbReference type="ARBA" id="ARBA00012584"/>
    </source>
</evidence>
<keyword evidence="9" id="KW-0067">ATP-binding</keyword>
<dbReference type="GO" id="GO:0006450">
    <property type="term" value="P:regulation of translational fidelity"/>
    <property type="evidence" value="ECO:0007669"/>
    <property type="project" value="TreeGrafter"/>
</dbReference>
<evidence type="ECO:0000256" key="5">
    <source>
        <dbReference type="ARBA" id="ARBA00022679"/>
    </source>
</evidence>
<dbReference type="EC" id="2.7.7.87" evidence="3"/>
<dbReference type="GO" id="GO:0003725">
    <property type="term" value="F:double-stranded RNA binding"/>
    <property type="evidence" value="ECO:0007669"/>
    <property type="project" value="InterPro"/>
</dbReference>
<dbReference type="GO" id="GO:0000049">
    <property type="term" value="F:tRNA binding"/>
    <property type="evidence" value="ECO:0007669"/>
    <property type="project" value="TreeGrafter"/>
</dbReference>
<keyword evidence="6" id="KW-0819">tRNA processing</keyword>
<evidence type="ECO:0000256" key="9">
    <source>
        <dbReference type="ARBA" id="ARBA00022840"/>
    </source>
</evidence>
<dbReference type="AlphaFoldDB" id="A0A7U9TLJ1"/>
<dbReference type="NCBIfam" id="TIGR00057">
    <property type="entry name" value="L-threonylcarbamoyladenylate synthase"/>
    <property type="match status" value="1"/>
</dbReference>
<dbReference type="Pfam" id="PF01300">
    <property type="entry name" value="Sua5_yciO_yrdC"/>
    <property type="match status" value="1"/>
</dbReference>
<keyword evidence="4" id="KW-0963">Cytoplasm</keyword>
<evidence type="ECO:0000256" key="7">
    <source>
        <dbReference type="ARBA" id="ARBA00022695"/>
    </source>
</evidence>
<evidence type="ECO:0000256" key="8">
    <source>
        <dbReference type="ARBA" id="ARBA00022741"/>
    </source>
</evidence>
<sequence length="179" mass="20263">MMSDGDLIIIPTDTVYGLAAKLYDDKALEKIYEIKDRDQSKKIPILISNINQLKEICIISDLSLKLMKKYWPGALTIILRTTKTFKEKTNEDTIAVRMPNHPIALKLIDTYGILRVTSLNKSGEQPLTNIEEIKKIFGLFIKEIYPQGDISKSDISSTIVDLTNDHINVLRQGNINISD</sequence>
<dbReference type="InterPro" id="IPR050156">
    <property type="entry name" value="TC-AMP_synthase_SUA5"/>
</dbReference>
<protein>
    <recommendedName>
        <fullName evidence="10">L-threonylcarbamoyladenylate synthase</fullName>
        <ecNumber evidence="3">2.7.7.87</ecNumber>
    </recommendedName>
    <alternativeName>
        <fullName evidence="10">L-threonylcarbamoyladenylate synthase</fullName>
    </alternativeName>
</protein>
<dbReference type="KEGG" id="manr:MPAN_003290"/>
<evidence type="ECO:0000256" key="6">
    <source>
        <dbReference type="ARBA" id="ARBA00022694"/>
    </source>
</evidence>
<comment type="subcellular location">
    <subcellularLocation>
        <location evidence="1">Cytoplasm</location>
    </subcellularLocation>
</comment>
<dbReference type="SUPFAM" id="SSF55821">
    <property type="entry name" value="YrdC/RibB"/>
    <property type="match status" value="1"/>
</dbReference>
<evidence type="ECO:0000313" key="14">
    <source>
        <dbReference type="Proteomes" id="UP000620133"/>
    </source>
</evidence>
<reference evidence="13" key="1">
    <citation type="submission" date="2021-01" db="EMBL/GenBank/DDBJ databases">
        <title>Draft genome sequence of Acholeplasmataceae bacterium strain Mahy22.</title>
        <authorList>
            <person name="Watanabe M."/>
            <person name="Kojima H."/>
            <person name="Fukui M."/>
        </authorList>
    </citation>
    <scope>NUCLEOTIDE SEQUENCE</scope>
    <source>
        <strain evidence="13">Mahy22</strain>
    </source>
</reference>
<dbReference type="InterPro" id="IPR017945">
    <property type="entry name" value="DHBP_synth_RibB-like_a/b_dom"/>
</dbReference>
<keyword evidence="7" id="KW-0548">Nucleotidyltransferase</keyword>
<dbReference type="PANTHER" id="PTHR17490">
    <property type="entry name" value="SUA5"/>
    <property type="match status" value="1"/>
</dbReference>
<dbReference type="GO" id="GO:0008033">
    <property type="term" value="P:tRNA processing"/>
    <property type="evidence" value="ECO:0007669"/>
    <property type="project" value="UniProtKB-KW"/>
</dbReference>
<evidence type="ECO:0000259" key="12">
    <source>
        <dbReference type="PROSITE" id="PS51163"/>
    </source>
</evidence>
<evidence type="ECO:0000256" key="4">
    <source>
        <dbReference type="ARBA" id="ARBA00022490"/>
    </source>
</evidence>
<dbReference type="PANTHER" id="PTHR17490:SF16">
    <property type="entry name" value="THREONYLCARBAMOYL-AMP SYNTHASE"/>
    <property type="match status" value="1"/>
</dbReference>
<evidence type="ECO:0000256" key="10">
    <source>
        <dbReference type="ARBA" id="ARBA00029774"/>
    </source>
</evidence>
<comment type="catalytic activity">
    <reaction evidence="11">
        <text>L-threonine + hydrogencarbonate + ATP = L-threonylcarbamoyladenylate + diphosphate + H2O</text>
        <dbReference type="Rhea" id="RHEA:36407"/>
        <dbReference type="ChEBI" id="CHEBI:15377"/>
        <dbReference type="ChEBI" id="CHEBI:17544"/>
        <dbReference type="ChEBI" id="CHEBI:30616"/>
        <dbReference type="ChEBI" id="CHEBI:33019"/>
        <dbReference type="ChEBI" id="CHEBI:57926"/>
        <dbReference type="ChEBI" id="CHEBI:73682"/>
        <dbReference type="EC" id="2.7.7.87"/>
    </reaction>
</comment>
<feature type="domain" description="YrdC-like" evidence="12">
    <location>
        <begin position="1"/>
        <end position="175"/>
    </location>
</feature>
<gene>
    <name evidence="13" type="ORF">MPAN_003290</name>
</gene>
<evidence type="ECO:0000313" key="13">
    <source>
        <dbReference type="EMBL" id="BCR35436.1"/>
    </source>
</evidence>
<comment type="similarity">
    <text evidence="2">Belongs to the SUA5 family.</text>
</comment>
<keyword evidence="14" id="KW-1185">Reference proteome</keyword>
<dbReference type="Proteomes" id="UP000620133">
    <property type="component" value="Chromosome"/>
</dbReference>